<dbReference type="SUPFAM" id="SSF54001">
    <property type="entry name" value="Cysteine proteinases"/>
    <property type="match status" value="1"/>
</dbReference>
<proteinExistence type="inferred from homology"/>
<keyword evidence="4" id="KW-0788">Thiol protease</keyword>
<dbReference type="PROSITE" id="PS51935">
    <property type="entry name" value="NLPC_P60"/>
    <property type="match status" value="1"/>
</dbReference>
<evidence type="ECO:0000313" key="7">
    <source>
        <dbReference type="Proteomes" id="UP001596163"/>
    </source>
</evidence>
<evidence type="ECO:0000256" key="1">
    <source>
        <dbReference type="ARBA" id="ARBA00007074"/>
    </source>
</evidence>
<sequence length="186" mass="20607">MVNFNKTIFLKISIAAVFLLGILGVIASRFPTKPYKGQAEISVETIEPVKSDSVEADTLLRDSLEQFGKTFLDVPYVYGGTSSKGFDCSGFVYYVYQEFGIKVPRTSAQFADFGKEVPIETVKKGDILVFLSPTRNAIGHIGIVTDPKGMESEFIHASSSKEMKVMISSLKQPSYTRRFIKAVRVI</sequence>
<name>A0ABW0BX74_9BACT</name>
<dbReference type="InterPro" id="IPR051202">
    <property type="entry name" value="Peptidase_C40"/>
</dbReference>
<dbReference type="PANTHER" id="PTHR47053:SF1">
    <property type="entry name" value="MUREIN DD-ENDOPEPTIDASE MEPH-RELATED"/>
    <property type="match status" value="1"/>
</dbReference>
<organism evidence="6 7">
    <name type="scientific">Algoriphagus aquatilis</name>
    <dbReference type="NCBI Taxonomy" id="490186"/>
    <lineage>
        <taxon>Bacteria</taxon>
        <taxon>Pseudomonadati</taxon>
        <taxon>Bacteroidota</taxon>
        <taxon>Cytophagia</taxon>
        <taxon>Cytophagales</taxon>
        <taxon>Cyclobacteriaceae</taxon>
        <taxon>Algoriphagus</taxon>
    </lineage>
</organism>
<dbReference type="PANTHER" id="PTHR47053">
    <property type="entry name" value="MUREIN DD-ENDOPEPTIDASE MEPH-RELATED"/>
    <property type="match status" value="1"/>
</dbReference>
<evidence type="ECO:0000256" key="2">
    <source>
        <dbReference type="ARBA" id="ARBA00022670"/>
    </source>
</evidence>
<dbReference type="Pfam" id="PF00877">
    <property type="entry name" value="NLPC_P60"/>
    <property type="match status" value="1"/>
</dbReference>
<keyword evidence="2" id="KW-0645">Protease</keyword>
<evidence type="ECO:0000259" key="5">
    <source>
        <dbReference type="PROSITE" id="PS51935"/>
    </source>
</evidence>
<comment type="similarity">
    <text evidence="1">Belongs to the peptidase C40 family.</text>
</comment>
<dbReference type="EMBL" id="JBHSKS010000008">
    <property type="protein sequence ID" value="MFC5192412.1"/>
    <property type="molecule type" value="Genomic_DNA"/>
</dbReference>
<reference evidence="7" key="1">
    <citation type="journal article" date="2019" name="Int. J. Syst. Evol. Microbiol.">
        <title>The Global Catalogue of Microorganisms (GCM) 10K type strain sequencing project: providing services to taxonomists for standard genome sequencing and annotation.</title>
        <authorList>
            <consortium name="The Broad Institute Genomics Platform"/>
            <consortium name="The Broad Institute Genome Sequencing Center for Infectious Disease"/>
            <person name="Wu L."/>
            <person name="Ma J."/>
        </authorList>
    </citation>
    <scope>NUCLEOTIDE SEQUENCE [LARGE SCALE GENOMIC DNA]</scope>
    <source>
        <strain evidence="7">CGMCC 1.7030</strain>
    </source>
</reference>
<evidence type="ECO:0000256" key="4">
    <source>
        <dbReference type="ARBA" id="ARBA00022807"/>
    </source>
</evidence>
<comment type="caution">
    <text evidence="6">The sequence shown here is derived from an EMBL/GenBank/DDBJ whole genome shotgun (WGS) entry which is preliminary data.</text>
</comment>
<gene>
    <name evidence="6" type="ORF">ACFPIK_11595</name>
</gene>
<accession>A0ABW0BX74</accession>
<dbReference type="InterPro" id="IPR000064">
    <property type="entry name" value="NLP_P60_dom"/>
</dbReference>
<evidence type="ECO:0000256" key="3">
    <source>
        <dbReference type="ARBA" id="ARBA00022801"/>
    </source>
</evidence>
<feature type="domain" description="NlpC/P60" evidence="5">
    <location>
        <begin position="58"/>
        <end position="186"/>
    </location>
</feature>
<dbReference type="Proteomes" id="UP001596163">
    <property type="component" value="Unassembled WGS sequence"/>
</dbReference>
<dbReference type="RefSeq" id="WP_377915386.1">
    <property type="nucleotide sequence ID" value="NZ_JBHSKS010000008.1"/>
</dbReference>
<keyword evidence="7" id="KW-1185">Reference proteome</keyword>
<keyword evidence="3" id="KW-0378">Hydrolase</keyword>
<evidence type="ECO:0000313" key="6">
    <source>
        <dbReference type="EMBL" id="MFC5192412.1"/>
    </source>
</evidence>
<dbReference type="Gene3D" id="3.90.1720.10">
    <property type="entry name" value="endopeptidase domain like (from Nostoc punctiforme)"/>
    <property type="match status" value="1"/>
</dbReference>
<protein>
    <submittedName>
        <fullName evidence="6">C40 family peptidase</fullName>
    </submittedName>
</protein>
<dbReference type="InterPro" id="IPR038765">
    <property type="entry name" value="Papain-like_cys_pep_sf"/>
</dbReference>